<dbReference type="AlphaFoldDB" id="A0AB37TDQ8"/>
<organism evidence="1 2">
    <name type="scientific">Acinetobacter pittii</name>
    <name type="common">Acinetobacter genomosp. 3</name>
    <dbReference type="NCBI Taxonomy" id="48296"/>
    <lineage>
        <taxon>Bacteria</taxon>
        <taxon>Pseudomonadati</taxon>
        <taxon>Pseudomonadota</taxon>
        <taxon>Gammaproteobacteria</taxon>
        <taxon>Moraxellales</taxon>
        <taxon>Moraxellaceae</taxon>
        <taxon>Acinetobacter</taxon>
        <taxon>Acinetobacter calcoaceticus/baumannii complex</taxon>
    </lineage>
</organism>
<dbReference type="EMBL" id="RFEW01000018">
    <property type="protein sequence ID" value="RSO56159.1"/>
    <property type="molecule type" value="Genomic_DNA"/>
</dbReference>
<gene>
    <name evidence="1" type="ORF">EA752_17280</name>
</gene>
<protein>
    <submittedName>
        <fullName evidence="1">Transcriptional regulator</fullName>
    </submittedName>
</protein>
<dbReference type="Gene3D" id="1.10.238.160">
    <property type="match status" value="1"/>
</dbReference>
<reference evidence="1 2" key="1">
    <citation type="submission" date="2018-10" db="EMBL/GenBank/DDBJ databases">
        <title>GWAS and RNA-Seq identify cryptic mechanisms of antimicrobial resistance in Acinetobacter baumannii.</title>
        <authorList>
            <person name="Sahl J.W."/>
        </authorList>
    </citation>
    <scope>NUCLEOTIDE SEQUENCE [LARGE SCALE GENOMIC DNA]</scope>
    <source>
        <strain evidence="1 2">TG41884</strain>
    </source>
</reference>
<evidence type="ECO:0000313" key="2">
    <source>
        <dbReference type="Proteomes" id="UP000271320"/>
    </source>
</evidence>
<sequence length="67" mass="8049">MEIDRRVRAKEFMALLSMKKDAFYDRVKSGDIQQPVRINRKDVFWHESYVKKKVEEKKQKSDNIACS</sequence>
<accession>A0AB37TDQ8</accession>
<dbReference type="Proteomes" id="UP000271320">
    <property type="component" value="Unassembled WGS sequence"/>
</dbReference>
<proteinExistence type="predicted"/>
<dbReference type="RefSeq" id="WP_057090900.1">
    <property type="nucleotide sequence ID" value="NZ_CP118933.1"/>
</dbReference>
<name>A0AB37TDQ8_ACIPI</name>
<comment type="caution">
    <text evidence="1">The sequence shown here is derived from an EMBL/GenBank/DDBJ whole genome shotgun (WGS) entry which is preliminary data.</text>
</comment>
<evidence type="ECO:0000313" key="1">
    <source>
        <dbReference type="EMBL" id="RSO56159.1"/>
    </source>
</evidence>